<gene>
    <name evidence="1" type="ORF">E5331_06150</name>
</gene>
<dbReference type="Proteomes" id="UP000306319">
    <property type="component" value="Unassembled WGS sequence"/>
</dbReference>
<name>A0AC61RGV9_9BACT</name>
<reference evidence="1" key="1">
    <citation type="submission" date="2019-04" db="EMBL/GenBank/DDBJ databases">
        <title>Microbes associate with the intestines of laboratory mice.</title>
        <authorList>
            <person name="Navarre W."/>
            <person name="Wong E."/>
            <person name="Huang K."/>
            <person name="Tropini C."/>
            <person name="Ng K."/>
            <person name="Yu B."/>
        </authorList>
    </citation>
    <scope>NUCLEOTIDE SEQUENCE</scope>
    <source>
        <strain evidence="1">NM04_E33</strain>
    </source>
</reference>
<sequence>MSVKIGIVCEGISDYRILKHITERFLREYDAYVIPLKPKETPDGKQDGFGSWQGVLQYIKGEDQMILEAISEGCRFVIVHIDTDVREDYGLMGEYEDHEKLYEEVVRMLTSHVHQDFDRDNLVFAIAIH</sequence>
<protein>
    <submittedName>
        <fullName evidence="1">Uncharacterized protein</fullName>
    </submittedName>
</protein>
<evidence type="ECO:0000313" key="2">
    <source>
        <dbReference type="Proteomes" id="UP000306319"/>
    </source>
</evidence>
<comment type="caution">
    <text evidence="1">The sequence shown here is derived from an EMBL/GenBank/DDBJ whole genome shotgun (WGS) entry which is preliminary data.</text>
</comment>
<organism evidence="1 2">
    <name type="scientific">Lepagella muris</name>
    <dbReference type="NCBI Taxonomy" id="3032870"/>
    <lineage>
        <taxon>Bacteria</taxon>
        <taxon>Pseudomonadati</taxon>
        <taxon>Bacteroidota</taxon>
        <taxon>Bacteroidia</taxon>
        <taxon>Bacteroidales</taxon>
        <taxon>Muribaculaceae</taxon>
        <taxon>Lepagella</taxon>
    </lineage>
</organism>
<keyword evidence="2" id="KW-1185">Reference proteome</keyword>
<proteinExistence type="predicted"/>
<dbReference type="EMBL" id="SRYB01000006">
    <property type="protein sequence ID" value="TGY79588.1"/>
    <property type="molecule type" value="Genomic_DNA"/>
</dbReference>
<evidence type="ECO:0000313" key="1">
    <source>
        <dbReference type="EMBL" id="TGY79588.1"/>
    </source>
</evidence>
<accession>A0AC61RGV9</accession>